<evidence type="ECO:0000313" key="1">
    <source>
        <dbReference type="EMBL" id="MEX3937848.1"/>
    </source>
</evidence>
<name>A0ACC6UDP2_9BURK</name>
<sequence length="97" mass="10350">MTCLDPIHLGEVSVDISTETGETLPSAQGGLAFQEALGLNPIAYLREVRLNHVRRELRIGESVTSAATMVDTYSIPSKLPLNSGGSVANARSAEKRL</sequence>
<dbReference type="EMBL" id="JBFRCH010000083">
    <property type="protein sequence ID" value="MEX3937848.1"/>
    <property type="molecule type" value="Genomic_DNA"/>
</dbReference>
<evidence type="ECO:0000313" key="2">
    <source>
        <dbReference type="Proteomes" id="UP001558850"/>
    </source>
</evidence>
<gene>
    <name evidence="1" type="ORF">AB4Y32_40175</name>
</gene>
<keyword evidence="2" id="KW-1185">Reference proteome</keyword>
<reference evidence="1" key="1">
    <citation type="submission" date="2024-07" db="EMBL/GenBank/DDBJ databases">
        <title>A survey of Mimosa microsymbionts across Brazilian biomes reveals a high diversity of Paraburkholderia nodulating endemic species, but also that Cupriavidus is common as a symbiont of widespread species.</title>
        <authorList>
            <person name="Rouws L."/>
            <person name="Barauna A."/>
            <person name="Beukes C."/>
            <person name="Rouws J.R.C."/>
            <person name="De Faria S.M."/>
            <person name="Gross E."/>
            <person name="Bueno Dos Reis Junior F."/>
            <person name="Simon M.F."/>
            <person name="Maluk M."/>
            <person name="Odee D.W."/>
            <person name="Kenicer G."/>
            <person name="Young J.P.W."/>
            <person name="Reis V.M."/>
            <person name="Zilli J."/>
            <person name="James E.K."/>
        </authorList>
    </citation>
    <scope>NUCLEOTIDE SEQUENCE</scope>
    <source>
        <strain evidence="1">EG181B</strain>
    </source>
</reference>
<accession>A0ACC6UDP2</accession>
<comment type="caution">
    <text evidence="1">The sequence shown here is derived from an EMBL/GenBank/DDBJ whole genome shotgun (WGS) entry which is preliminary data.</text>
</comment>
<organism evidence="1 2">
    <name type="scientific">Paraburkholderia phymatum</name>
    <dbReference type="NCBI Taxonomy" id="148447"/>
    <lineage>
        <taxon>Bacteria</taxon>
        <taxon>Pseudomonadati</taxon>
        <taxon>Pseudomonadota</taxon>
        <taxon>Betaproteobacteria</taxon>
        <taxon>Burkholderiales</taxon>
        <taxon>Burkholderiaceae</taxon>
        <taxon>Paraburkholderia</taxon>
    </lineage>
</organism>
<proteinExistence type="predicted"/>
<dbReference type="Proteomes" id="UP001558850">
    <property type="component" value="Unassembled WGS sequence"/>
</dbReference>
<protein>
    <submittedName>
        <fullName evidence="1">Uncharacterized protein</fullName>
    </submittedName>
</protein>